<name>E6QRS0_9ZZZZ</name>
<organism evidence="2">
    <name type="scientific">mine drainage metagenome</name>
    <dbReference type="NCBI Taxonomy" id="410659"/>
    <lineage>
        <taxon>unclassified sequences</taxon>
        <taxon>metagenomes</taxon>
        <taxon>ecological metagenomes</taxon>
    </lineage>
</organism>
<dbReference type="SUPFAM" id="SSF48613">
    <property type="entry name" value="Heme oxygenase-like"/>
    <property type="match status" value="1"/>
</dbReference>
<evidence type="ECO:0000256" key="1">
    <source>
        <dbReference type="ARBA" id="ARBA00023002"/>
    </source>
</evidence>
<dbReference type="PANTHER" id="PTHR40279:SF3">
    <property type="entry name" value="4-AMINOBENZOATE SYNTHASE"/>
    <property type="match status" value="1"/>
</dbReference>
<proteinExistence type="predicted"/>
<evidence type="ECO:0000313" key="2">
    <source>
        <dbReference type="EMBL" id="CBI09942.1"/>
    </source>
</evidence>
<protein>
    <recommendedName>
        <fullName evidence="3">Iron-containing redox enzyme family protein</fullName>
    </recommendedName>
</protein>
<dbReference type="InterPro" id="IPR016084">
    <property type="entry name" value="Haem_Oase-like_multi-hlx"/>
</dbReference>
<evidence type="ECO:0008006" key="3">
    <source>
        <dbReference type="Google" id="ProtNLM"/>
    </source>
</evidence>
<dbReference type="AlphaFoldDB" id="E6QRS0"/>
<dbReference type="EMBL" id="CABR01000057">
    <property type="protein sequence ID" value="CBI09942.1"/>
    <property type="molecule type" value="Genomic_DNA"/>
</dbReference>
<dbReference type="GO" id="GO:0016491">
    <property type="term" value="F:oxidoreductase activity"/>
    <property type="evidence" value="ECO:0007669"/>
    <property type="project" value="UniProtKB-KW"/>
</dbReference>
<gene>
    <name evidence="2" type="ORF">CARN7_0692</name>
</gene>
<accession>E6QRS0</accession>
<keyword evidence="1" id="KW-0560">Oxidoreductase</keyword>
<reference evidence="2" key="1">
    <citation type="submission" date="2009-10" db="EMBL/GenBank/DDBJ databases">
        <title>Diversity of trophic interactions inside an arsenic-rich microbial ecosystem.</title>
        <authorList>
            <person name="Bertin P.N."/>
            <person name="Heinrich-Salmeron A."/>
            <person name="Pelletier E."/>
            <person name="Goulhen-Chollet F."/>
            <person name="Arsene-Ploetze F."/>
            <person name="Gallien S."/>
            <person name="Calteau A."/>
            <person name="Vallenet D."/>
            <person name="Casiot C."/>
            <person name="Chane-Woon-Ming B."/>
            <person name="Giloteaux L."/>
            <person name="Barakat M."/>
            <person name="Bonnefoy V."/>
            <person name="Bruneel O."/>
            <person name="Chandler M."/>
            <person name="Cleiss J."/>
            <person name="Duran R."/>
            <person name="Elbaz-Poulichet F."/>
            <person name="Fonknechten N."/>
            <person name="Lauga B."/>
            <person name="Mornico D."/>
            <person name="Ortet P."/>
            <person name="Schaeffer C."/>
            <person name="Siguier P."/>
            <person name="Alexander Thil Smith A."/>
            <person name="Van Dorsselaer A."/>
            <person name="Weissenbach J."/>
            <person name="Medigue C."/>
            <person name="Le Paslier D."/>
        </authorList>
    </citation>
    <scope>NUCLEOTIDE SEQUENCE</scope>
</reference>
<dbReference type="Pfam" id="PF14518">
    <property type="entry name" value="Haem_oxygenas_2"/>
    <property type="match status" value="1"/>
</dbReference>
<comment type="caution">
    <text evidence="2">The sequence shown here is derived from an EMBL/GenBank/DDBJ whole genome shotgun (WGS) entry which is preliminary data.</text>
</comment>
<dbReference type="SMART" id="SM01236">
    <property type="entry name" value="Haem_oxygenase_2"/>
    <property type="match status" value="1"/>
</dbReference>
<dbReference type="Gene3D" id="1.20.910.10">
    <property type="entry name" value="Heme oxygenase-like"/>
    <property type="match status" value="1"/>
</dbReference>
<sequence>MVYLNSVELLMCSQVQVSDGSAFVRALEKEAREHRAVNHPYLHQLVTADVPDIQWALTDFVFQYSAYSFDFIRYLTATIAQMAHDPHRKALLQNLVEESGKIDAENVALLASMGIEPAWVDGVPHTELFLRYLNAAGVDAAYRRRNPYSEAAIHWRDQFFSLCFRKGPAQALGAMGLGTENIVKYIYQQLIQAMERHLDIALRDRVFFDLHATLDDQHGDTLLNITLDYAASEDEREQIREGMLAALNLRAAFFDALQARAMAIGPV</sequence>
<dbReference type="PANTHER" id="PTHR40279">
    <property type="entry name" value="PQQC-LIKE PROTEIN"/>
    <property type="match status" value="1"/>
</dbReference>
<dbReference type="InterPro" id="IPR039068">
    <property type="entry name" value="PqqC-like"/>
</dbReference>